<dbReference type="SUPFAM" id="SSF56042">
    <property type="entry name" value="PurM C-terminal domain-like"/>
    <property type="match status" value="1"/>
</dbReference>
<dbReference type="Proteomes" id="UP000215215">
    <property type="component" value="Unassembled WGS sequence"/>
</dbReference>
<feature type="domain" description="PurM-like N-terminal" evidence="2">
    <location>
        <begin position="19"/>
        <end position="129"/>
    </location>
</feature>
<dbReference type="Gene3D" id="3.90.650.10">
    <property type="entry name" value="PurM-like C-terminal domain"/>
    <property type="match status" value="1"/>
</dbReference>
<comment type="caution">
    <text evidence="1">Lacks conserved residue(s) required for the propagation of feature annotation.</text>
</comment>
<evidence type="ECO:0000259" key="2">
    <source>
        <dbReference type="Pfam" id="PF00586"/>
    </source>
</evidence>
<dbReference type="CDD" id="cd02194">
    <property type="entry name" value="ThiL"/>
    <property type="match status" value="1"/>
</dbReference>
<feature type="binding site" evidence="1">
    <location>
        <position position="36"/>
    </location>
    <ligand>
        <name>Mg(2+)</name>
        <dbReference type="ChEBI" id="CHEBI:18420"/>
        <label>4</label>
    </ligand>
</feature>
<keyword evidence="1" id="KW-0784">Thiamine biosynthesis</keyword>
<feature type="binding site" evidence="1">
    <location>
        <position position="67"/>
    </location>
    <ligand>
        <name>Mg(2+)</name>
        <dbReference type="ChEBI" id="CHEBI:18420"/>
        <label>2</label>
    </ligand>
</feature>
<dbReference type="Gene3D" id="3.30.1330.10">
    <property type="entry name" value="PurM-like, N-terminal domain"/>
    <property type="match status" value="1"/>
</dbReference>
<dbReference type="GO" id="GO:0009229">
    <property type="term" value="P:thiamine diphosphate biosynthetic process"/>
    <property type="evidence" value="ECO:0007669"/>
    <property type="project" value="UniProtKB-UniRule"/>
</dbReference>
<comment type="similarity">
    <text evidence="1">Belongs to the thiamine-monophosphate kinase family.</text>
</comment>
<comment type="miscellaneous">
    <text evidence="1">Reaction mechanism of ThiL seems to utilize a direct, inline transfer of the gamma-phosphate of ATP to TMP rather than a phosphorylated enzyme intermediate.</text>
</comment>
<sequence length="306" mass="33255">MSTESEIINRLRILFPRIGDDAEEFNITPGFTPIVSIDSFVQGVHFDLSLISPHDVGYRSCAATLSDIAAMGGNPCSLLCALGMPEGSMTLAESLARGIRSLADDFDTAIIGGDTVKSSTLFVSLCVIGEGKKIVRRKGARVGDVLCVTAPLGGSAAGLKALKNGLNTFKEAKEKYIHPKPRIGEGLILSEYATSMIDVSDGLVIDLHHVLEESGVGAVIHNLPIERDARELAMSTGERPDEFALYGGEDFELLFTLSRENLEELRKKMNFLEIGEIVKEGLRFNDGREIRLDGYDHFKKDTLSHG</sequence>
<feature type="binding site" evidence="1">
    <location>
        <position position="114"/>
    </location>
    <ligand>
        <name>Mg(2+)</name>
        <dbReference type="ChEBI" id="CHEBI:18420"/>
        <label>1</label>
    </ligand>
</feature>
<accession>A0A235BRB6</accession>
<dbReference type="InterPro" id="IPR036676">
    <property type="entry name" value="PurM-like_C_sf"/>
</dbReference>
<dbReference type="PANTHER" id="PTHR30270">
    <property type="entry name" value="THIAMINE-MONOPHOSPHATE KINASE"/>
    <property type="match status" value="1"/>
</dbReference>
<feature type="binding site" evidence="1">
    <location>
        <position position="295"/>
    </location>
    <ligand>
        <name>substrate</name>
    </ligand>
</feature>
<dbReference type="GO" id="GO:0009228">
    <property type="term" value="P:thiamine biosynthetic process"/>
    <property type="evidence" value="ECO:0007669"/>
    <property type="project" value="UniProtKB-KW"/>
</dbReference>
<dbReference type="UniPathway" id="UPA00060">
    <property type="reaction ID" value="UER00142"/>
</dbReference>
<dbReference type="InterPro" id="IPR010918">
    <property type="entry name" value="PurM-like_C_dom"/>
</dbReference>
<gene>
    <name evidence="1 4" type="primary">thiL</name>
    <name evidence="4" type="ORF">CH333_08480</name>
</gene>
<feature type="binding site" evidence="1">
    <location>
        <position position="137"/>
    </location>
    <ligand>
        <name>ATP</name>
        <dbReference type="ChEBI" id="CHEBI:30616"/>
    </ligand>
</feature>
<name>A0A235BRB6_UNCW3</name>
<feature type="binding site" evidence="1">
    <location>
        <position position="45"/>
    </location>
    <ligand>
        <name>substrate</name>
    </ligand>
</feature>
<dbReference type="AlphaFoldDB" id="A0A235BRB6"/>
<feature type="binding site" evidence="1">
    <location>
        <position position="200"/>
    </location>
    <ligand>
        <name>ATP</name>
        <dbReference type="ChEBI" id="CHEBI:30616"/>
    </ligand>
</feature>
<dbReference type="PIRSF" id="PIRSF005303">
    <property type="entry name" value="Thiam_monoph_kin"/>
    <property type="match status" value="1"/>
</dbReference>
<feature type="binding site" evidence="1">
    <location>
        <position position="38"/>
    </location>
    <ligand>
        <name>Mg(2+)</name>
        <dbReference type="ChEBI" id="CHEBI:18420"/>
        <label>1</label>
    </ligand>
</feature>
<dbReference type="InterPro" id="IPR006283">
    <property type="entry name" value="ThiL-like"/>
</dbReference>
<dbReference type="GO" id="GO:0009030">
    <property type="term" value="F:thiamine-phosphate kinase activity"/>
    <property type="evidence" value="ECO:0007669"/>
    <property type="project" value="UniProtKB-UniRule"/>
</dbReference>
<dbReference type="EC" id="2.7.4.16" evidence="1"/>
<feature type="binding site" evidence="1">
    <location>
        <position position="249"/>
    </location>
    <ligand>
        <name>substrate</name>
    </ligand>
</feature>
<feature type="binding site" evidence="1">
    <location>
        <position position="67"/>
    </location>
    <ligand>
        <name>Mg(2+)</name>
        <dbReference type="ChEBI" id="CHEBI:18420"/>
        <label>3</label>
    </ligand>
</feature>
<comment type="function">
    <text evidence="1">Catalyzes the ATP-dependent phosphorylation of thiamine-monophosphate (TMP) to form thiamine-pyrophosphate (TPP), the active form of vitamin B1.</text>
</comment>
<dbReference type="GO" id="GO:0005524">
    <property type="term" value="F:ATP binding"/>
    <property type="evidence" value="ECO:0007669"/>
    <property type="project" value="UniProtKB-UniRule"/>
</dbReference>
<evidence type="ECO:0000256" key="1">
    <source>
        <dbReference type="HAMAP-Rule" id="MF_02128"/>
    </source>
</evidence>
<feature type="binding site" evidence="1">
    <location>
        <position position="21"/>
    </location>
    <ligand>
        <name>Mg(2+)</name>
        <dbReference type="ChEBI" id="CHEBI:18420"/>
        <label>4</label>
    </ligand>
</feature>
<feature type="binding site" evidence="1">
    <location>
        <position position="21"/>
    </location>
    <ligand>
        <name>Mg(2+)</name>
        <dbReference type="ChEBI" id="CHEBI:18420"/>
        <label>3</label>
    </ligand>
</feature>
<dbReference type="Pfam" id="PF00586">
    <property type="entry name" value="AIRS"/>
    <property type="match status" value="1"/>
</dbReference>
<evidence type="ECO:0000313" key="5">
    <source>
        <dbReference type="Proteomes" id="UP000215215"/>
    </source>
</evidence>
<keyword evidence="1" id="KW-0547">Nucleotide-binding</keyword>
<keyword evidence="1 4" id="KW-0418">Kinase</keyword>
<protein>
    <recommendedName>
        <fullName evidence="1">Thiamine-monophosphate kinase</fullName>
        <shortName evidence="1">TMP kinase</shortName>
        <shortName evidence="1">Thiamine-phosphate kinase</shortName>
        <ecNumber evidence="1">2.7.4.16</ecNumber>
    </recommendedName>
</protein>
<comment type="catalytic activity">
    <reaction evidence="1">
        <text>thiamine phosphate + ATP = thiamine diphosphate + ADP</text>
        <dbReference type="Rhea" id="RHEA:15913"/>
        <dbReference type="ChEBI" id="CHEBI:30616"/>
        <dbReference type="ChEBI" id="CHEBI:37575"/>
        <dbReference type="ChEBI" id="CHEBI:58937"/>
        <dbReference type="ChEBI" id="CHEBI:456216"/>
        <dbReference type="EC" id="2.7.4.16"/>
    </reaction>
</comment>
<evidence type="ECO:0000259" key="3">
    <source>
        <dbReference type="Pfam" id="PF02769"/>
    </source>
</evidence>
<feature type="domain" description="PurM-like C-terminal" evidence="3">
    <location>
        <begin position="141"/>
        <end position="280"/>
    </location>
</feature>
<feature type="binding site" evidence="1">
    <location>
        <position position="38"/>
    </location>
    <ligand>
        <name>Mg(2+)</name>
        <dbReference type="ChEBI" id="CHEBI:18420"/>
        <label>2</label>
    </ligand>
</feature>
<dbReference type="InterPro" id="IPR016188">
    <property type="entry name" value="PurM-like_N"/>
</dbReference>
<dbReference type="Pfam" id="PF02769">
    <property type="entry name" value="AIRS_C"/>
    <property type="match status" value="1"/>
</dbReference>
<keyword evidence="1" id="KW-0479">Metal-binding</keyword>
<dbReference type="GO" id="GO:0000287">
    <property type="term" value="F:magnesium ion binding"/>
    <property type="evidence" value="ECO:0007669"/>
    <property type="project" value="UniProtKB-UniRule"/>
</dbReference>
<keyword evidence="1" id="KW-0067">ATP-binding</keyword>
<keyword evidence="1" id="KW-0460">Magnesium</keyword>
<dbReference type="NCBIfam" id="TIGR01379">
    <property type="entry name" value="thiL"/>
    <property type="match status" value="1"/>
</dbReference>
<organism evidence="4 5">
    <name type="scientific">candidate division WOR-3 bacterium JGI_Cruoil_03_44_89</name>
    <dbReference type="NCBI Taxonomy" id="1973748"/>
    <lineage>
        <taxon>Bacteria</taxon>
        <taxon>Bacteria division WOR-3</taxon>
    </lineage>
</organism>
<reference evidence="4 5" key="1">
    <citation type="submission" date="2017-07" db="EMBL/GenBank/DDBJ databases">
        <title>Recovery of genomes from metagenomes via a dereplication, aggregation, and scoring strategy.</title>
        <authorList>
            <person name="Sieber C.M."/>
            <person name="Probst A.J."/>
            <person name="Sharrar A."/>
            <person name="Thomas B.C."/>
            <person name="Hess M."/>
            <person name="Tringe S.G."/>
            <person name="Banfield J.F."/>
        </authorList>
    </citation>
    <scope>NUCLEOTIDE SEQUENCE [LARGE SCALE GENOMIC DNA]</scope>
    <source>
        <strain evidence="4">JGI_Cruoil_03_44_89</strain>
    </source>
</reference>
<comment type="pathway">
    <text evidence="1">Cofactor biosynthesis; thiamine diphosphate biosynthesis; thiamine diphosphate from thiamine phosphate: step 1/1.</text>
</comment>
<evidence type="ECO:0000313" key="4">
    <source>
        <dbReference type="EMBL" id="OYD14267.1"/>
    </source>
</evidence>
<dbReference type="SUPFAM" id="SSF55326">
    <property type="entry name" value="PurM N-terminal domain-like"/>
    <property type="match status" value="1"/>
</dbReference>
<keyword evidence="1" id="KW-0808">Transferase</keyword>
<dbReference type="PANTHER" id="PTHR30270:SF0">
    <property type="entry name" value="THIAMINE-MONOPHOSPHATE KINASE"/>
    <property type="match status" value="1"/>
</dbReference>
<feature type="binding site" evidence="1">
    <location>
        <begin position="113"/>
        <end position="114"/>
    </location>
    <ligand>
        <name>ATP</name>
        <dbReference type="ChEBI" id="CHEBI:30616"/>
    </ligand>
</feature>
<dbReference type="InterPro" id="IPR036921">
    <property type="entry name" value="PurM-like_N_sf"/>
</dbReference>
<proteinExistence type="inferred from homology"/>
<comment type="caution">
    <text evidence="4">The sequence shown here is derived from an EMBL/GenBank/DDBJ whole genome shotgun (WGS) entry which is preliminary data.</text>
</comment>
<feature type="binding site" evidence="1">
    <location>
        <position position="201"/>
    </location>
    <ligand>
        <name>Mg(2+)</name>
        <dbReference type="ChEBI" id="CHEBI:18420"/>
        <label>5</label>
    </ligand>
</feature>
<feature type="binding site" evidence="1">
    <location>
        <position position="67"/>
    </location>
    <ligand>
        <name>Mg(2+)</name>
        <dbReference type="ChEBI" id="CHEBI:18420"/>
        <label>4</label>
    </ligand>
</feature>
<feature type="binding site" evidence="1">
    <location>
        <position position="198"/>
    </location>
    <ligand>
        <name>Mg(2+)</name>
        <dbReference type="ChEBI" id="CHEBI:18420"/>
        <label>3</label>
    </ligand>
</feature>
<dbReference type="HAMAP" id="MF_02128">
    <property type="entry name" value="TMP_kinase"/>
    <property type="match status" value="1"/>
</dbReference>
<dbReference type="EMBL" id="NOZQ01000195">
    <property type="protein sequence ID" value="OYD14267.1"/>
    <property type="molecule type" value="Genomic_DNA"/>
</dbReference>